<sequence>MGSAIDVILSNYQSYLVMLVQFLLGLALGYVSVKALKYILAFIAILALGTLLSVWSLGATPSDVLKTVGLTIESLKSLAILLGLMTIGPVSIGFIIGALMALLKK</sequence>
<dbReference type="Proteomes" id="UP001529235">
    <property type="component" value="Unassembled WGS sequence"/>
</dbReference>
<dbReference type="RefSeq" id="WP_285273571.1">
    <property type="nucleotide sequence ID" value="NZ_JASNVW010000002.1"/>
</dbReference>
<feature type="transmembrane region" description="Helical" evidence="1">
    <location>
        <begin position="78"/>
        <end position="103"/>
    </location>
</feature>
<feature type="transmembrane region" description="Helical" evidence="1">
    <location>
        <begin position="38"/>
        <end position="58"/>
    </location>
</feature>
<keyword evidence="1" id="KW-1133">Transmembrane helix</keyword>
<evidence type="ECO:0008006" key="4">
    <source>
        <dbReference type="Google" id="ProtNLM"/>
    </source>
</evidence>
<organism evidence="2 3">
    <name type="scientific">Ignisphaera cupida</name>
    <dbReference type="NCBI Taxonomy" id="3050454"/>
    <lineage>
        <taxon>Archaea</taxon>
        <taxon>Thermoproteota</taxon>
        <taxon>Thermoprotei</taxon>
        <taxon>Desulfurococcales</taxon>
        <taxon>Desulfurococcaceae</taxon>
        <taxon>Ignisphaera</taxon>
    </lineage>
</organism>
<gene>
    <name evidence="2" type="ORF">QPL79_04400</name>
</gene>
<evidence type="ECO:0000256" key="1">
    <source>
        <dbReference type="SAM" id="Phobius"/>
    </source>
</evidence>
<keyword evidence="3" id="KW-1185">Reference proteome</keyword>
<evidence type="ECO:0000313" key="3">
    <source>
        <dbReference type="Proteomes" id="UP001529235"/>
    </source>
</evidence>
<feature type="transmembrane region" description="Helical" evidence="1">
    <location>
        <begin position="12"/>
        <end position="31"/>
    </location>
</feature>
<keyword evidence="1" id="KW-0812">Transmembrane</keyword>
<name>A0ABD4Z7B4_9CREN</name>
<evidence type="ECO:0000313" key="2">
    <source>
        <dbReference type="EMBL" id="MDK6028594.1"/>
    </source>
</evidence>
<keyword evidence="1" id="KW-0472">Membrane</keyword>
<protein>
    <recommendedName>
        <fullName evidence="4">Stage III sporulation protein AE</fullName>
    </recommendedName>
</protein>
<reference evidence="2 3" key="1">
    <citation type="submission" date="2023-05" db="EMBL/GenBank/DDBJ databases">
        <title>A new hyperthermophilic archaea 'Ignisphaera cupida' sp. nov. and description of the family 'Ignisphaeraceae' fam. nov.</title>
        <authorList>
            <person name="Podosokorskaya O.A."/>
            <person name="Elcheninov A.G."/>
            <person name="Klukina A."/>
            <person name="Merkel A.Y."/>
        </authorList>
    </citation>
    <scope>NUCLEOTIDE SEQUENCE [LARGE SCALE GENOMIC DNA]</scope>
    <source>
        <strain evidence="2 3">4213-co</strain>
    </source>
</reference>
<accession>A0ABD4Z7B4</accession>
<dbReference type="AlphaFoldDB" id="A0ABD4Z7B4"/>
<proteinExistence type="predicted"/>
<comment type="caution">
    <text evidence="2">The sequence shown here is derived from an EMBL/GenBank/DDBJ whole genome shotgun (WGS) entry which is preliminary data.</text>
</comment>
<dbReference type="EMBL" id="JASNVW010000002">
    <property type="protein sequence ID" value="MDK6028594.1"/>
    <property type="molecule type" value="Genomic_DNA"/>
</dbReference>